<feature type="binding site" evidence="2">
    <location>
        <position position="328"/>
    </location>
    <ligand>
        <name>Zn(2+)</name>
        <dbReference type="ChEBI" id="CHEBI:29105"/>
    </ligand>
</feature>
<proteinExistence type="inferred from homology"/>
<dbReference type="Gene3D" id="1.50.10.10">
    <property type="match status" value="1"/>
</dbReference>
<reference evidence="3 4" key="1">
    <citation type="submission" date="2020-04" db="EMBL/GenBank/DDBJ databases">
        <authorList>
            <person name="Wallbank WR R."/>
            <person name="Pardo Diaz C."/>
            <person name="Kozak K."/>
            <person name="Martin S."/>
            <person name="Jiggins C."/>
            <person name="Moest M."/>
            <person name="Warren A I."/>
            <person name="Byers J.R.P. K."/>
            <person name="Montejo-Kovacevich G."/>
            <person name="Yen C E."/>
        </authorList>
    </citation>
    <scope>NUCLEOTIDE SEQUENCE [LARGE SCALE GENOMIC DNA]</scope>
</reference>
<dbReference type="InterPro" id="IPR020464">
    <property type="entry name" value="LanC-like_prot_euk"/>
</dbReference>
<evidence type="ECO:0000256" key="2">
    <source>
        <dbReference type="PIRSR" id="PIRSR607822-1"/>
    </source>
</evidence>
<dbReference type="PRINTS" id="PR01951">
    <property type="entry name" value="LANCEUKARYTE"/>
</dbReference>
<dbReference type="PRINTS" id="PR01950">
    <property type="entry name" value="LANCSUPER"/>
</dbReference>
<dbReference type="EMBL" id="CADEBC010000487">
    <property type="protein sequence ID" value="CAB3236339.1"/>
    <property type="molecule type" value="Genomic_DNA"/>
</dbReference>
<dbReference type="OrthoDB" id="10257263at2759"/>
<dbReference type="PANTHER" id="PTHR12736:SF21">
    <property type="entry name" value="LANC-LIKE PROTEIN 2"/>
    <property type="match status" value="1"/>
</dbReference>
<keyword evidence="2" id="KW-0479">Metal-binding</keyword>
<comment type="similarity">
    <text evidence="1">Belongs to the LanC-like protein family.</text>
</comment>
<comment type="caution">
    <text evidence="3">The sequence shown here is derived from an EMBL/GenBank/DDBJ whole genome shotgun (WGS) entry which is preliminary data.</text>
</comment>
<gene>
    <name evidence="3" type="ORF">APLA_LOCUS6494</name>
</gene>
<sequence>MARKGAFENNYDDYTVEVATNILNKTGDGISEIFSLKLDKFKQLKFQLLKSKMQKDIFYDGTIYTGSAGMALYYLMQGIRKPDNPEYLQTAAKYIDVQNLKGRRISFLCGDAGPLAIATIIAYKLGSTRPETLPDYETLAQRLQALISLLNDSPDEILYGKSGYLYALLFVSKHIPEEDIIPGSHFEMVISSIMKSGKEFAAHRSSESPLLWQWHDKVYFGAAHGMAGILYILLQARAYINIMDIKCLVKPTINWLLSQRFTSGNFPSSVGSASGDRLVQWCHGAPGFIALCTLAAEVFEDDKYLKIAQHSCEVIWERGLSTKGYSLCHGVSGNAYSFLQMYQITKNPMYLYRACCFLEWCAVERQGTELHRPDRPASLFEGLLGRLYLAEDIKYASDCKFPAFTV</sequence>
<dbReference type="GO" id="GO:0005975">
    <property type="term" value="P:carbohydrate metabolic process"/>
    <property type="evidence" value="ECO:0007669"/>
    <property type="project" value="InterPro"/>
</dbReference>
<accession>A0A8S0ZVP2</accession>
<dbReference type="PANTHER" id="PTHR12736">
    <property type="entry name" value="LANC-LIKE PROTEIN"/>
    <property type="match status" value="1"/>
</dbReference>
<keyword evidence="4" id="KW-1185">Reference proteome</keyword>
<dbReference type="GO" id="GO:0031179">
    <property type="term" value="P:peptide modification"/>
    <property type="evidence" value="ECO:0007669"/>
    <property type="project" value="InterPro"/>
</dbReference>
<protein>
    <recommendedName>
        <fullName evidence="5">LanC-like protein 2</fullName>
    </recommendedName>
</protein>
<dbReference type="SMART" id="SM01260">
    <property type="entry name" value="LANC_like"/>
    <property type="match status" value="1"/>
</dbReference>
<dbReference type="Pfam" id="PF05147">
    <property type="entry name" value="LANC_like"/>
    <property type="match status" value="1"/>
</dbReference>
<name>A0A8S0ZVP2_ARCPL</name>
<dbReference type="InterPro" id="IPR007822">
    <property type="entry name" value="LANC-like"/>
</dbReference>
<dbReference type="CDD" id="cd04794">
    <property type="entry name" value="euk_LANCL"/>
    <property type="match status" value="1"/>
</dbReference>
<evidence type="ECO:0000256" key="1">
    <source>
        <dbReference type="ARBA" id="ARBA00007179"/>
    </source>
</evidence>
<dbReference type="AlphaFoldDB" id="A0A8S0ZVP2"/>
<dbReference type="Proteomes" id="UP000494106">
    <property type="component" value="Unassembled WGS sequence"/>
</dbReference>
<evidence type="ECO:0000313" key="3">
    <source>
        <dbReference type="EMBL" id="CAB3236339.1"/>
    </source>
</evidence>
<evidence type="ECO:0000313" key="4">
    <source>
        <dbReference type="Proteomes" id="UP000494106"/>
    </source>
</evidence>
<dbReference type="SUPFAM" id="SSF158745">
    <property type="entry name" value="LanC-like"/>
    <property type="match status" value="1"/>
</dbReference>
<keyword evidence="2" id="KW-0862">Zinc</keyword>
<evidence type="ECO:0008006" key="5">
    <source>
        <dbReference type="Google" id="ProtNLM"/>
    </source>
</evidence>
<dbReference type="InterPro" id="IPR012341">
    <property type="entry name" value="6hp_glycosidase-like_sf"/>
</dbReference>
<feature type="binding site" evidence="2">
    <location>
        <position position="282"/>
    </location>
    <ligand>
        <name>Zn(2+)</name>
        <dbReference type="ChEBI" id="CHEBI:29105"/>
    </ligand>
</feature>
<organism evidence="3 4">
    <name type="scientific">Arctia plantaginis</name>
    <name type="common">Wood tiger moth</name>
    <name type="synonym">Phalaena plantaginis</name>
    <dbReference type="NCBI Taxonomy" id="874455"/>
    <lineage>
        <taxon>Eukaryota</taxon>
        <taxon>Metazoa</taxon>
        <taxon>Ecdysozoa</taxon>
        <taxon>Arthropoda</taxon>
        <taxon>Hexapoda</taxon>
        <taxon>Insecta</taxon>
        <taxon>Pterygota</taxon>
        <taxon>Neoptera</taxon>
        <taxon>Endopterygota</taxon>
        <taxon>Lepidoptera</taxon>
        <taxon>Glossata</taxon>
        <taxon>Ditrysia</taxon>
        <taxon>Noctuoidea</taxon>
        <taxon>Erebidae</taxon>
        <taxon>Arctiinae</taxon>
        <taxon>Arctia</taxon>
    </lineage>
</organism>
<feature type="binding site" evidence="2">
    <location>
        <position position="329"/>
    </location>
    <ligand>
        <name>Zn(2+)</name>
        <dbReference type="ChEBI" id="CHEBI:29105"/>
    </ligand>
</feature>
<dbReference type="GO" id="GO:0005886">
    <property type="term" value="C:plasma membrane"/>
    <property type="evidence" value="ECO:0007669"/>
    <property type="project" value="TreeGrafter"/>
</dbReference>
<dbReference type="GO" id="GO:0046872">
    <property type="term" value="F:metal ion binding"/>
    <property type="evidence" value="ECO:0007669"/>
    <property type="project" value="UniProtKB-KW"/>
</dbReference>